<evidence type="ECO:0000313" key="3">
    <source>
        <dbReference type="Proteomes" id="UP000324800"/>
    </source>
</evidence>
<accession>A0A5J4QB58</accession>
<proteinExistence type="predicted"/>
<protein>
    <submittedName>
        <fullName evidence="2">Uncharacterized protein</fullName>
    </submittedName>
</protein>
<feature type="compositionally biased region" description="Polar residues" evidence="1">
    <location>
        <begin position="1"/>
        <end position="25"/>
    </location>
</feature>
<dbReference type="EMBL" id="SNRW01046313">
    <property type="protein sequence ID" value="KAA6318250.1"/>
    <property type="molecule type" value="Genomic_DNA"/>
</dbReference>
<dbReference type="Proteomes" id="UP000324800">
    <property type="component" value="Unassembled WGS sequence"/>
</dbReference>
<gene>
    <name evidence="2" type="ORF">EZS28_054971</name>
</gene>
<sequence>MTSVASSEQNQVKTQAQKTGQQQEFSGGCQRLEEDRKEQIQGGWNSDMAPFSSQFTAGPKMFGMGQMLPGFRLLPFNQYQIAYNASLNPGLLGQYPWNSK</sequence>
<name>A0A5J4QB58_9EUKA</name>
<organism evidence="2 3">
    <name type="scientific">Streblomastix strix</name>
    <dbReference type="NCBI Taxonomy" id="222440"/>
    <lineage>
        <taxon>Eukaryota</taxon>
        <taxon>Metamonada</taxon>
        <taxon>Preaxostyla</taxon>
        <taxon>Oxymonadida</taxon>
        <taxon>Streblomastigidae</taxon>
        <taxon>Streblomastix</taxon>
    </lineage>
</organism>
<reference evidence="2 3" key="1">
    <citation type="submission" date="2019-03" db="EMBL/GenBank/DDBJ databases">
        <title>Single cell metagenomics reveals metabolic interactions within the superorganism composed of flagellate Streblomastix strix and complex community of Bacteroidetes bacteria on its surface.</title>
        <authorList>
            <person name="Treitli S.C."/>
            <person name="Kolisko M."/>
            <person name="Husnik F."/>
            <person name="Keeling P."/>
            <person name="Hampl V."/>
        </authorList>
    </citation>
    <scope>NUCLEOTIDE SEQUENCE [LARGE SCALE GENOMIC DNA]</scope>
    <source>
        <strain evidence="2">ST1C</strain>
    </source>
</reference>
<evidence type="ECO:0000256" key="1">
    <source>
        <dbReference type="SAM" id="MobiDB-lite"/>
    </source>
</evidence>
<comment type="caution">
    <text evidence="2">The sequence shown here is derived from an EMBL/GenBank/DDBJ whole genome shotgun (WGS) entry which is preliminary data.</text>
</comment>
<feature type="region of interest" description="Disordered" evidence="1">
    <location>
        <begin position="1"/>
        <end position="52"/>
    </location>
</feature>
<dbReference type="AlphaFoldDB" id="A0A5J4QB58"/>
<evidence type="ECO:0000313" key="2">
    <source>
        <dbReference type="EMBL" id="KAA6318250.1"/>
    </source>
</evidence>